<reference evidence="1 2" key="1">
    <citation type="journal article" date="2017" name="BMC Biol.">
        <title>Genomic innovations, transcriptional plasticity and gene loss underlying the evolution and divergence of two highly polyphagous and invasive Helicoverpa pest species.</title>
        <authorList>
            <person name="Pearce S.L."/>
            <person name="Clarke D.F."/>
            <person name="East P.D."/>
            <person name="Elfekih S."/>
            <person name="Gordon K.H."/>
            <person name="Jermiin L.S."/>
            <person name="McGaughran A."/>
            <person name="Oakeshott J.G."/>
            <person name="Papanikolaou A."/>
            <person name="Perera O.P."/>
            <person name="Rane R.V."/>
            <person name="Richards S."/>
            <person name="Tay W.T."/>
            <person name="Walsh T.K."/>
            <person name="Anderson A."/>
            <person name="Anderson C.J."/>
            <person name="Asgari S."/>
            <person name="Board P.G."/>
            <person name="Bretschneider A."/>
            <person name="Campbell P.M."/>
            <person name="Chertemps T."/>
            <person name="Christeller J.T."/>
            <person name="Coppin C.W."/>
            <person name="Downes S.J."/>
            <person name="Duan G."/>
            <person name="Farnsworth C.A."/>
            <person name="Good R.T."/>
            <person name="Han L.B."/>
            <person name="Han Y.C."/>
            <person name="Hatje K."/>
            <person name="Horne I."/>
            <person name="Huang Y.P."/>
            <person name="Hughes D.S."/>
            <person name="Jacquin-Joly E."/>
            <person name="James W."/>
            <person name="Jhangiani S."/>
            <person name="Kollmar M."/>
            <person name="Kuwar S.S."/>
            <person name="Li S."/>
            <person name="Liu N.Y."/>
            <person name="Maibeche M.T."/>
            <person name="Miller J.R."/>
            <person name="Montagne N."/>
            <person name="Perry T."/>
            <person name="Qu J."/>
            <person name="Song S.V."/>
            <person name="Sutton G.G."/>
            <person name="Vogel H."/>
            <person name="Walenz B.P."/>
            <person name="Xu W."/>
            <person name="Zhang H.J."/>
            <person name="Zou Z."/>
            <person name="Batterham P."/>
            <person name="Edwards O.R."/>
            <person name="Feyereisen R."/>
            <person name="Gibbs R.A."/>
            <person name="Heckel D.G."/>
            <person name="McGrath A."/>
            <person name="Robin C."/>
            <person name="Scherer S.E."/>
            <person name="Worley K.C."/>
            <person name="Wu Y.D."/>
        </authorList>
    </citation>
    <scope>NUCLEOTIDE SEQUENCE [LARGE SCALE GENOMIC DNA]</scope>
    <source>
        <strain evidence="1">Harm_GR_Male_#8</strain>
        <tissue evidence="1">Whole organism</tissue>
    </source>
</reference>
<organism evidence="1 2">
    <name type="scientific">Helicoverpa armigera</name>
    <name type="common">Cotton bollworm</name>
    <name type="synonym">Heliothis armigera</name>
    <dbReference type="NCBI Taxonomy" id="29058"/>
    <lineage>
        <taxon>Eukaryota</taxon>
        <taxon>Metazoa</taxon>
        <taxon>Ecdysozoa</taxon>
        <taxon>Arthropoda</taxon>
        <taxon>Hexapoda</taxon>
        <taxon>Insecta</taxon>
        <taxon>Pterygota</taxon>
        <taxon>Neoptera</taxon>
        <taxon>Endopterygota</taxon>
        <taxon>Lepidoptera</taxon>
        <taxon>Glossata</taxon>
        <taxon>Ditrysia</taxon>
        <taxon>Noctuoidea</taxon>
        <taxon>Noctuidae</taxon>
        <taxon>Heliothinae</taxon>
        <taxon>Helicoverpa</taxon>
    </lineage>
</organism>
<dbReference type="AlphaFoldDB" id="A0A2W1B878"/>
<keyword evidence="2" id="KW-1185">Reference proteome</keyword>
<accession>A0A2W1B878</accession>
<evidence type="ECO:0000313" key="2">
    <source>
        <dbReference type="Proteomes" id="UP000249218"/>
    </source>
</evidence>
<gene>
    <name evidence="1" type="primary">HaOG216048</name>
    <name evidence="1" type="ORF">B5X24_HaOG216048</name>
</gene>
<evidence type="ECO:0000313" key="1">
    <source>
        <dbReference type="EMBL" id="PZC70474.1"/>
    </source>
</evidence>
<dbReference type="OrthoDB" id="244158at2759"/>
<sequence length="75" mass="8281">MVGIEPNLLTKNRDRFTQNLSMFRRDINDLLKGAAGVSGGNNTVFATFLMADFRVAKLSDELNPGLVVSYLGYLL</sequence>
<dbReference type="Proteomes" id="UP000249218">
    <property type="component" value="Unassembled WGS sequence"/>
</dbReference>
<name>A0A2W1B878_HELAM</name>
<dbReference type="EMBL" id="KZ150593">
    <property type="protein sequence ID" value="PZC70474.1"/>
    <property type="molecule type" value="Genomic_DNA"/>
</dbReference>
<protein>
    <submittedName>
        <fullName evidence="1">Uncharacterized protein</fullName>
    </submittedName>
</protein>
<proteinExistence type="predicted"/>